<evidence type="ECO:0000256" key="11">
    <source>
        <dbReference type="ARBA" id="ARBA00022679"/>
    </source>
</evidence>
<dbReference type="SUPFAM" id="SSF52540">
    <property type="entry name" value="P-loop containing nucleoside triphosphate hydrolases"/>
    <property type="match status" value="1"/>
</dbReference>
<dbReference type="InterPro" id="IPR027417">
    <property type="entry name" value="P-loop_NTPase"/>
</dbReference>
<dbReference type="Gene3D" id="3.40.50.300">
    <property type="entry name" value="P-loop containing nucleotide triphosphate hydrolases"/>
    <property type="match status" value="1"/>
</dbReference>
<dbReference type="UniPathway" id="UPA00148">
    <property type="reaction ID" value="UER00236"/>
</dbReference>
<dbReference type="EC" id="2.7.1.156" evidence="8"/>
<dbReference type="OrthoDB" id="9799422at2"/>
<keyword evidence="14" id="KW-0067">ATP-binding</keyword>
<dbReference type="GO" id="GO:0008820">
    <property type="term" value="F:cobinamide phosphate guanylyltransferase activity"/>
    <property type="evidence" value="ECO:0007669"/>
    <property type="project" value="UniProtKB-EC"/>
</dbReference>
<dbReference type="CDD" id="cd00544">
    <property type="entry name" value="CobU"/>
    <property type="match status" value="1"/>
</dbReference>
<organism evidence="20 21">
    <name type="scientific">Desulforamulus putei DSM 12395</name>
    <dbReference type="NCBI Taxonomy" id="1121429"/>
    <lineage>
        <taxon>Bacteria</taxon>
        <taxon>Bacillati</taxon>
        <taxon>Bacillota</taxon>
        <taxon>Clostridia</taxon>
        <taxon>Eubacteriales</taxon>
        <taxon>Peptococcaceae</taxon>
        <taxon>Desulforamulus</taxon>
    </lineage>
</organism>
<evidence type="ECO:0000256" key="5">
    <source>
        <dbReference type="ARBA" id="ARBA00004692"/>
    </source>
</evidence>
<evidence type="ECO:0000256" key="6">
    <source>
        <dbReference type="ARBA" id="ARBA00005159"/>
    </source>
</evidence>
<evidence type="ECO:0000256" key="4">
    <source>
        <dbReference type="ARBA" id="ARBA00003889"/>
    </source>
</evidence>
<evidence type="ECO:0000256" key="18">
    <source>
        <dbReference type="PIRSR" id="PIRSR006135-1"/>
    </source>
</evidence>
<comment type="similarity">
    <text evidence="7">Belongs to the CobU/CobP family.</text>
</comment>
<dbReference type="GO" id="GO:0005525">
    <property type="term" value="F:GTP binding"/>
    <property type="evidence" value="ECO:0007669"/>
    <property type="project" value="UniProtKB-KW"/>
</dbReference>
<sequence length="193" mass="21318">MSFTNQGKLVLVLGGSRSGKSRFAEGLARRLGNKILYIATAAVYDEEMARRVQLHRDRRPAAWDTREEPLHVIEAVQESANRYHVLLLDCLTLWLTNLLLNDDISGPATPWPDKEKYLLSLVTQLATTCQNCRSSVVVVSNEVGLGLVPDNPLGRAFRDVAGSANQILAHYADEVYFVAAGLPIELKSRACTI</sequence>
<dbReference type="AlphaFoldDB" id="A0A1M4TAS3"/>
<evidence type="ECO:0000256" key="13">
    <source>
        <dbReference type="ARBA" id="ARBA00022777"/>
    </source>
</evidence>
<evidence type="ECO:0000256" key="14">
    <source>
        <dbReference type="ARBA" id="ARBA00022840"/>
    </source>
</evidence>
<comment type="catalytic activity">
    <reaction evidence="2">
        <text>adenosylcob(III)inamide phosphate + GTP + H(+) = adenosylcob(III)inamide-GDP + diphosphate</text>
        <dbReference type="Rhea" id="RHEA:22712"/>
        <dbReference type="ChEBI" id="CHEBI:15378"/>
        <dbReference type="ChEBI" id="CHEBI:33019"/>
        <dbReference type="ChEBI" id="CHEBI:37565"/>
        <dbReference type="ChEBI" id="CHEBI:58502"/>
        <dbReference type="ChEBI" id="CHEBI:60487"/>
        <dbReference type="EC" id="2.7.7.62"/>
    </reaction>
</comment>
<evidence type="ECO:0000313" key="20">
    <source>
        <dbReference type="EMBL" id="SHE41520.1"/>
    </source>
</evidence>
<dbReference type="NCBIfam" id="NF004469">
    <property type="entry name" value="PRK05800.1"/>
    <property type="match status" value="1"/>
</dbReference>
<evidence type="ECO:0000256" key="2">
    <source>
        <dbReference type="ARBA" id="ARBA00000711"/>
    </source>
</evidence>
<dbReference type="InterPro" id="IPR003203">
    <property type="entry name" value="CobU/CobP"/>
</dbReference>
<keyword evidence="21" id="KW-1185">Reference proteome</keyword>
<evidence type="ECO:0000256" key="17">
    <source>
        <dbReference type="ARBA" id="ARBA00030571"/>
    </source>
</evidence>
<dbReference type="PANTHER" id="PTHR34848:SF1">
    <property type="entry name" value="BIFUNCTIONAL ADENOSYLCOBALAMIN BIOSYNTHESIS PROTEIN COBU"/>
    <property type="match status" value="1"/>
</dbReference>
<keyword evidence="12 19" id="KW-0547">Nucleotide-binding</keyword>
<dbReference type="EMBL" id="FQUY01000001">
    <property type="protein sequence ID" value="SHE41520.1"/>
    <property type="molecule type" value="Genomic_DNA"/>
</dbReference>
<feature type="binding site" evidence="19">
    <location>
        <position position="67"/>
    </location>
    <ligand>
        <name>GTP</name>
        <dbReference type="ChEBI" id="CHEBI:37565"/>
    </ligand>
</feature>
<reference evidence="21" key="1">
    <citation type="submission" date="2016-11" db="EMBL/GenBank/DDBJ databases">
        <authorList>
            <person name="Varghese N."/>
            <person name="Submissions S."/>
        </authorList>
    </citation>
    <scope>NUCLEOTIDE SEQUENCE [LARGE SCALE GENOMIC DNA]</scope>
    <source>
        <strain evidence="21">DSM 12395</strain>
    </source>
</reference>
<evidence type="ECO:0000256" key="9">
    <source>
        <dbReference type="ARBA" id="ARBA00012523"/>
    </source>
</evidence>
<evidence type="ECO:0000256" key="1">
    <source>
        <dbReference type="ARBA" id="ARBA00000312"/>
    </source>
</evidence>
<dbReference type="EC" id="2.7.7.62" evidence="9"/>
<feature type="binding site" evidence="19">
    <location>
        <position position="89"/>
    </location>
    <ligand>
        <name>GTP</name>
        <dbReference type="ChEBI" id="CHEBI:37565"/>
    </ligand>
</feature>
<comment type="catalytic activity">
    <reaction evidence="3">
        <text>adenosylcob(III)inamide + GTP = adenosylcob(III)inamide phosphate + GDP + H(+)</text>
        <dbReference type="Rhea" id="RHEA:15765"/>
        <dbReference type="ChEBI" id="CHEBI:2480"/>
        <dbReference type="ChEBI" id="CHEBI:15378"/>
        <dbReference type="ChEBI" id="CHEBI:37565"/>
        <dbReference type="ChEBI" id="CHEBI:58189"/>
        <dbReference type="ChEBI" id="CHEBI:58502"/>
        <dbReference type="EC" id="2.7.1.156"/>
    </reaction>
</comment>
<feature type="binding site" evidence="19">
    <location>
        <begin position="14"/>
        <end position="21"/>
    </location>
    <ligand>
        <name>GTP</name>
        <dbReference type="ChEBI" id="CHEBI:37565"/>
    </ligand>
</feature>
<feature type="binding site" evidence="19">
    <location>
        <begin position="39"/>
        <end position="41"/>
    </location>
    <ligand>
        <name>GTP</name>
        <dbReference type="ChEBI" id="CHEBI:37565"/>
    </ligand>
</feature>
<gene>
    <name evidence="20" type="ORF">SAMN02745133_00407</name>
</gene>
<comment type="function">
    <text evidence="4">Catalyzes ATP-dependent phosphorylation of adenosylcobinamide and addition of GMP to adenosylcobinamide phosphate.</text>
</comment>
<keyword evidence="13 20" id="KW-0418">Kinase</keyword>
<evidence type="ECO:0000256" key="19">
    <source>
        <dbReference type="PIRSR" id="PIRSR006135-2"/>
    </source>
</evidence>
<evidence type="ECO:0000313" key="21">
    <source>
        <dbReference type="Proteomes" id="UP000184148"/>
    </source>
</evidence>
<feature type="active site" description="GMP-histidine intermediate" evidence="18">
    <location>
        <position position="55"/>
    </location>
</feature>
<dbReference type="PANTHER" id="PTHR34848">
    <property type="match status" value="1"/>
</dbReference>
<dbReference type="GO" id="GO:0009236">
    <property type="term" value="P:cobalamin biosynthetic process"/>
    <property type="evidence" value="ECO:0007669"/>
    <property type="project" value="UniProtKB-UniPathway"/>
</dbReference>
<dbReference type="GO" id="GO:0043752">
    <property type="term" value="F:adenosylcobinamide kinase activity"/>
    <property type="evidence" value="ECO:0007669"/>
    <property type="project" value="UniProtKB-EC"/>
</dbReference>
<protein>
    <recommendedName>
        <fullName evidence="16">Adenosylcobinamide kinase</fullName>
        <ecNumber evidence="8">2.7.1.156</ecNumber>
        <ecNumber evidence="9">2.7.7.62</ecNumber>
    </recommendedName>
    <alternativeName>
        <fullName evidence="17">Adenosylcobinamide-phosphate guanylyltransferase</fullName>
    </alternativeName>
</protein>
<evidence type="ECO:0000256" key="3">
    <source>
        <dbReference type="ARBA" id="ARBA00001522"/>
    </source>
</evidence>
<evidence type="ECO:0000256" key="8">
    <source>
        <dbReference type="ARBA" id="ARBA00012016"/>
    </source>
</evidence>
<keyword evidence="10" id="KW-0169">Cobalamin biosynthesis</keyword>
<keyword evidence="15 19" id="KW-0342">GTP-binding</keyword>
<evidence type="ECO:0000256" key="7">
    <source>
        <dbReference type="ARBA" id="ARBA00007490"/>
    </source>
</evidence>
<feature type="binding site" evidence="19">
    <location>
        <begin position="56"/>
        <end position="59"/>
    </location>
    <ligand>
        <name>GTP</name>
        <dbReference type="ChEBI" id="CHEBI:37565"/>
    </ligand>
</feature>
<comment type="pathway">
    <text evidence="5">Cofactor biosynthesis; adenosylcobalamin biosynthesis; adenosylcobalamin from cob(II)yrinate a,c-diamide: step 6/7.</text>
</comment>
<keyword evidence="20" id="KW-0548">Nucleotidyltransferase</keyword>
<dbReference type="PIRSF" id="PIRSF006135">
    <property type="entry name" value="CobU"/>
    <property type="match status" value="1"/>
</dbReference>
<dbReference type="RefSeq" id="WP_073234886.1">
    <property type="nucleotide sequence ID" value="NZ_FQUY01000001.1"/>
</dbReference>
<evidence type="ECO:0000256" key="12">
    <source>
        <dbReference type="ARBA" id="ARBA00022741"/>
    </source>
</evidence>
<accession>A0A1M4TAS3</accession>
<evidence type="ECO:0000256" key="16">
    <source>
        <dbReference type="ARBA" id="ARBA00029570"/>
    </source>
</evidence>
<dbReference type="GO" id="GO:0005524">
    <property type="term" value="F:ATP binding"/>
    <property type="evidence" value="ECO:0007669"/>
    <property type="project" value="UniProtKB-KW"/>
</dbReference>
<evidence type="ECO:0000256" key="10">
    <source>
        <dbReference type="ARBA" id="ARBA00022573"/>
    </source>
</evidence>
<evidence type="ECO:0000256" key="15">
    <source>
        <dbReference type="ARBA" id="ARBA00023134"/>
    </source>
</evidence>
<name>A0A1M4TAS3_9FIRM</name>
<dbReference type="Proteomes" id="UP000184148">
    <property type="component" value="Unassembled WGS sequence"/>
</dbReference>
<dbReference type="STRING" id="1121429.SAMN02745133_00407"/>
<proteinExistence type="inferred from homology"/>
<comment type="catalytic activity">
    <reaction evidence="1">
        <text>adenosylcob(III)inamide + ATP = adenosylcob(III)inamide phosphate + ADP + H(+)</text>
        <dbReference type="Rhea" id="RHEA:15769"/>
        <dbReference type="ChEBI" id="CHEBI:2480"/>
        <dbReference type="ChEBI" id="CHEBI:15378"/>
        <dbReference type="ChEBI" id="CHEBI:30616"/>
        <dbReference type="ChEBI" id="CHEBI:58502"/>
        <dbReference type="ChEBI" id="CHEBI:456216"/>
        <dbReference type="EC" id="2.7.1.156"/>
    </reaction>
</comment>
<dbReference type="Pfam" id="PF02283">
    <property type="entry name" value="CobU"/>
    <property type="match status" value="1"/>
</dbReference>
<keyword evidence="11 20" id="KW-0808">Transferase</keyword>
<comment type="pathway">
    <text evidence="6">Cofactor biosynthesis; adenosylcobalamin biosynthesis; adenosylcobalamin from cob(II)yrinate a,c-diamide: step 5/7.</text>
</comment>